<evidence type="ECO:0000256" key="4">
    <source>
        <dbReference type="ARBA" id="ARBA00022729"/>
    </source>
</evidence>
<dbReference type="GO" id="GO:0030246">
    <property type="term" value="F:carbohydrate binding"/>
    <property type="evidence" value="ECO:0007669"/>
    <property type="project" value="InterPro"/>
</dbReference>
<evidence type="ECO:0000256" key="1">
    <source>
        <dbReference type="ARBA" id="ARBA00004115"/>
    </source>
</evidence>
<feature type="chain" id="PRO_5038069739" description="Malectin domain-containing protein" evidence="12">
    <location>
        <begin position="24"/>
        <end position="266"/>
    </location>
</feature>
<evidence type="ECO:0000256" key="7">
    <source>
        <dbReference type="ARBA" id="ARBA00023136"/>
    </source>
</evidence>
<evidence type="ECO:0000313" key="15">
    <source>
        <dbReference type="Proteomes" id="UP000887567"/>
    </source>
</evidence>
<dbReference type="GO" id="GO:0005789">
    <property type="term" value="C:endoplasmic reticulum membrane"/>
    <property type="evidence" value="ECO:0007669"/>
    <property type="project" value="UniProtKB-SubCell"/>
</dbReference>
<dbReference type="PANTHER" id="PTHR13460">
    <property type="match status" value="1"/>
</dbReference>
<dbReference type="AlphaFoldDB" id="A0A913X6Q0"/>
<evidence type="ECO:0000256" key="8">
    <source>
        <dbReference type="ARBA" id="ARBA00023180"/>
    </source>
</evidence>
<accession>A0A913X6Q0</accession>
<keyword evidence="15" id="KW-1185">Reference proteome</keyword>
<dbReference type="InterPro" id="IPR021720">
    <property type="entry name" value="Malectin_dom"/>
</dbReference>
<dbReference type="OMA" id="PNPYSMD"/>
<feature type="domain" description="Malectin" evidence="13">
    <location>
        <begin position="27"/>
        <end position="185"/>
    </location>
</feature>
<dbReference type="RefSeq" id="XP_020899704.1">
    <property type="nucleotide sequence ID" value="XM_021044045.2"/>
</dbReference>
<protein>
    <recommendedName>
        <fullName evidence="13">Malectin domain-containing protein</fullName>
    </recommendedName>
</protein>
<feature type="compositionally biased region" description="Acidic residues" evidence="10">
    <location>
        <begin position="205"/>
        <end position="215"/>
    </location>
</feature>
<sequence>MELICLDLIVALIIGLLTGEVLSTGEVIYAVNNGGPAHTDLNGVHYQADQLTIGVPSDYGKMLTIGRVAPPDQILYQTERYHLSNFGYTIPIKDNGEYVLVLKFCEVYFQAPRLKVFDVSINSHPVIQGLDIYEKVGRAVAHDEYIAFTIKDNQLLINEHALPFTGSIYVEFIKGVYDNPKINALVVMKGTLEDVPKLPALPSPQDEEDEKEDSEESQKSDQPKKPRKTSGPKSIDPYANDDSSMLIPICVAIGVFLPTLFCLCRL</sequence>
<dbReference type="PANTHER" id="PTHR13460:SF0">
    <property type="entry name" value="MALECTIN"/>
    <property type="match status" value="1"/>
</dbReference>
<keyword evidence="6 11" id="KW-1133">Transmembrane helix</keyword>
<feature type="region of interest" description="Disordered" evidence="10">
    <location>
        <begin position="197"/>
        <end position="241"/>
    </location>
</feature>
<keyword evidence="8" id="KW-0325">Glycoprotein</keyword>
<evidence type="ECO:0000256" key="5">
    <source>
        <dbReference type="ARBA" id="ARBA00022824"/>
    </source>
</evidence>
<name>A0A913X6Q0_EXADI</name>
<evidence type="ECO:0000256" key="3">
    <source>
        <dbReference type="ARBA" id="ARBA00022692"/>
    </source>
</evidence>
<dbReference type="InterPro" id="IPR039155">
    <property type="entry name" value="MLEC"/>
</dbReference>
<evidence type="ECO:0000256" key="9">
    <source>
        <dbReference type="ARBA" id="ARBA00023277"/>
    </source>
</evidence>
<dbReference type="GeneID" id="110238375"/>
<dbReference type="OrthoDB" id="10013439at2759"/>
<organism evidence="14 15">
    <name type="scientific">Exaiptasia diaphana</name>
    <name type="common">Tropical sea anemone</name>
    <name type="synonym">Aiptasia pulchella</name>
    <dbReference type="NCBI Taxonomy" id="2652724"/>
    <lineage>
        <taxon>Eukaryota</taxon>
        <taxon>Metazoa</taxon>
        <taxon>Cnidaria</taxon>
        <taxon>Anthozoa</taxon>
        <taxon>Hexacorallia</taxon>
        <taxon>Actiniaria</taxon>
        <taxon>Aiptasiidae</taxon>
        <taxon>Exaiptasia</taxon>
    </lineage>
</organism>
<dbReference type="EnsemblMetazoa" id="XM_021044045.2">
    <property type="protein sequence ID" value="XP_020899704.1"/>
    <property type="gene ID" value="LOC110238375"/>
</dbReference>
<evidence type="ECO:0000259" key="13">
    <source>
        <dbReference type="Pfam" id="PF11721"/>
    </source>
</evidence>
<dbReference type="Pfam" id="PF11721">
    <property type="entry name" value="Malectin"/>
    <property type="match status" value="1"/>
</dbReference>
<dbReference type="Proteomes" id="UP000887567">
    <property type="component" value="Unplaced"/>
</dbReference>
<dbReference type="KEGG" id="epa:110238375"/>
<comment type="subcellular location">
    <subcellularLocation>
        <location evidence="1">Endoplasmic reticulum membrane</location>
        <topology evidence="1">Single-pass type I membrane protein</topology>
    </subcellularLocation>
</comment>
<dbReference type="Gene3D" id="2.60.120.430">
    <property type="entry name" value="Galactose-binding lectin"/>
    <property type="match status" value="1"/>
</dbReference>
<evidence type="ECO:0000256" key="10">
    <source>
        <dbReference type="SAM" id="MobiDB-lite"/>
    </source>
</evidence>
<keyword evidence="9" id="KW-0119">Carbohydrate metabolism</keyword>
<comment type="similarity">
    <text evidence="2">Belongs to the malectin family.</text>
</comment>
<keyword evidence="4 12" id="KW-0732">Signal</keyword>
<reference evidence="14" key="1">
    <citation type="submission" date="2022-11" db="UniProtKB">
        <authorList>
            <consortium name="EnsemblMetazoa"/>
        </authorList>
    </citation>
    <scope>IDENTIFICATION</scope>
</reference>
<keyword evidence="3 11" id="KW-0812">Transmembrane</keyword>
<feature type="signal peptide" evidence="12">
    <location>
        <begin position="1"/>
        <end position="23"/>
    </location>
</feature>
<evidence type="ECO:0000256" key="6">
    <source>
        <dbReference type="ARBA" id="ARBA00022989"/>
    </source>
</evidence>
<feature type="transmembrane region" description="Helical" evidence="11">
    <location>
        <begin position="245"/>
        <end position="264"/>
    </location>
</feature>
<proteinExistence type="inferred from homology"/>
<keyword evidence="5" id="KW-0256">Endoplasmic reticulum</keyword>
<evidence type="ECO:0000256" key="2">
    <source>
        <dbReference type="ARBA" id="ARBA00009141"/>
    </source>
</evidence>
<keyword evidence="7 11" id="KW-0472">Membrane</keyword>
<evidence type="ECO:0000256" key="11">
    <source>
        <dbReference type="SAM" id="Phobius"/>
    </source>
</evidence>
<evidence type="ECO:0000313" key="14">
    <source>
        <dbReference type="EnsemblMetazoa" id="XP_020899704.1"/>
    </source>
</evidence>
<evidence type="ECO:0000256" key="12">
    <source>
        <dbReference type="SAM" id="SignalP"/>
    </source>
</evidence>